<keyword evidence="2" id="KW-1185">Reference proteome</keyword>
<dbReference type="EMBL" id="JAGTXO010000025">
    <property type="protein sequence ID" value="KAG8461526.1"/>
    <property type="molecule type" value="Genomic_DNA"/>
</dbReference>
<evidence type="ECO:0000313" key="1">
    <source>
        <dbReference type="EMBL" id="KAG8461526.1"/>
    </source>
</evidence>
<dbReference type="GO" id="GO:0030992">
    <property type="term" value="C:intraciliary transport particle B"/>
    <property type="evidence" value="ECO:0007669"/>
    <property type="project" value="InterPro"/>
</dbReference>
<dbReference type="GO" id="GO:0005929">
    <property type="term" value="C:cilium"/>
    <property type="evidence" value="ECO:0007669"/>
    <property type="project" value="TreeGrafter"/>
</dbReference>
<reference evidence="1" key="1">
    <citation type="submission" date="2021-05" db="EMBL/GenBank/DDBJ databases">
        <title>The genome of the haptophyte Pavlova lutheri (Diacronema luteri, Pavlovales) - a model for lipid biosynthesis in eukaryotic algae.</title>
        <authorList>
            <person name="Hulatt C.J."/>
            <person name="Posewitz M.C."/>
        </authorList>
    </citation>
    <scope>NUCLEOTIDE SEQUENCE</scope>
    <source>
        <strain evidence="1">NIVA-4/92</strain>
    </source>
</reference>
<protein>
    <recommendedName>
        <fullName evidence="3">F5/8 type C domain-containing protein</fullName>
    </recommendedName>
</protein>
<gene>
    <name evidence="1" type="ORF">KFE25_001130</name>
</gene>
<dbReference type="PANTHER" id="PTHR33906:SF1">
    <property type="entry name" value="INTRAFLAGELLAR TRANSPORT PROTEIN 25 HOMOLOG"/>
    <property type="match status" value="1"/>
</dbReference>
<dbReference type="OrthoDB" id="271080at2759"/>
<proteinExistence type="predicted"/>
<name>A0A8J6C823_DIALT</name>
<comment type="caution">
    <text evidence="1">The sequence shown here is derived from an EMBL/GenBank/DDBJ whole genome shotgun (WGS) entry which is preliminary data.</text>
</comment>
<dbReference type="SUPFAM" id="SSF49785">
    <property type="entry name" value="Galactose-binding domain-like"/>
    <property type="match status" value="1"/>
</dbReference>
<dbReference type="PANTHER" id="PTHR33906">
    <property type="entry name" value="INTRAFLAGELLAR TRANSPORT PROTEIN 25 HOMOLOG"/>
    <property type="match status" value="1"/>
</dbReference>
<organism evidence="1 2">
    <name type="scientific">Diacronema lutheri</name>
    <name type="common">Unicellular marine alga</name>
    <name type="synonym">Monochrysis lutheri</name>
    <dbReference type="NCBI Taxonomy" id="2081491"/>
    <lineage>
        <taxon>Eukaryota</taxon>
        <taxon>Haptista</taxon>
        <taxon>Haptophyta</taxon>
        <taxon>Pavlovophyceae</taxon>
        <taxon>Pavlovales</taxon>
        <taxon>Pavlovaceae</taxon>
        <taxon>Diacronema</taxon>
    </lineage>
</organism>
<dbReference type="InterPro" id="IPR008979">
    <property type="entry name" value="Galactose-bd-like_sf"/>
</dbReference>
<dbReference type="Proteomes" id="UP000751190">
    <property type="component" value="Unassembled WGS sequence"/>
</dbReference>
<evidence type="ECO:0000313" key="2">
    <source>
        <dbReference type="Proteomes" id="UP000751190"/>
    </source>
</evidence>
<sequence length="140" mass="15159">MSDNLASAENGGQALIATSWDQAHPPEHAIDGDDATFWVTTGMFPQELVVTLPASSAVARVMLRSVGIRRISIHACPTEQPGAYDTVLPETEIADGAGSRQSEVFTVKMEAVRHVKLVIHAGWDHFVAVNDIRLDGRKLD</sequence>
<dbReference type="AlphaFoldDB" id="A0A8J6C823"/>
<dbReference type="InterPro" id="IPR033558">
    <property type="entry name" value="IFT25"/>
</dbReference>
<dbReference type="GO" id="GO:0042073">
    <property type="term" value="P:intraciliary transport"/>
    <property type="evidence" value="ECO:0007669"/>
    <property type="project" value="InterPro"/>
</dbReference>
<evidence type="ECO:0008006" key="3">
    <source>
        <dbReference type="Google" id="ProtNLM"/>
    </source>
</evidence>
<dbReference type="OMA" id="MWTRNAK"/>
<dbReference type="Gene3D" id="2.60.120.260">
    <property type="entry name" value="Galactose-binding domain-like"/>
    <property type="match status" value="1"/>
</dbReference>
<accession>A0A8J6C823</accession>